<feature type="transmembrane region" description="Helical" evidence="7">
    <location>
        <begin position="53"/>
        <end position="79"/>
    </location>
</feature>
<evidence type="ECO:0000256" key="4">
    <source>
        <dbReference type="ARBA" id="ARBA00022692"/>
    </source>
</evidence>
<dbReference type="InterPro" id="IPR005828">
    <property type="entry name" value="MFS_sugar_transport-like"/>
</dbReference>
<gene>
    <name evidence="8" type="primary">SV2B</name>
    <name evidence="8" type="ORF">EVAR_40236_1</name>
</gene>
<sequence>MVLMKGVYRKRDEFDGKGSLPVWTISGKLANKDDRPCAYEEALDLAGIGKYNLWLLVVMSVVTTAMAMDMFGFSLLVAGSSCEFNLTIGQKGILSSVPFVVRLLALERDVLSLCLLYRVYNGNCFKELSKSILAIECCYRFTHRKYHHHLDALRSTTAGNALVTSAGLWCPWAAVIDNQTIEREPSRWRTLGYLSDTRGRRSCLLVAMTVSCACAVLGSFSPNWIVMAVLKMIGTSFCSSAQSLAYSLLGECTPRRVRGAYMMVMTATLMLNTCFYFALSFLLKLNFVLNLGVWGMTFRPWRLLGLTLALPLGLGALGLKFCFESPKFLINQGRTKDAVTIMKRIHAINHRSGETYPNQKNVLDVMKNSEDCEQFSKRMRQYASLYVCRQRCPARQRTHPEVHLEPDRAPVQAPAAVEDAAAVLLDGGYLQLSGNFDVKDELHSGPLDTDKVDGILEKVEQGRHISFHNIAEELVILDHPI</sequence>
<dbReference type="GO" id="GO:0016020">
    <property type="term" value="C:membrane"/>
    <property type="evidence" value="ECO:0007669"/>
    <property type="project" value="UniProtKB-SubCell"/>
</dbReference>
<name>A0A4C1XAB3_EUMVA</name>
<evidence type="ECO:0000256" key="3">
    <source>
        <dbReference type="ARBA" id="ARBA00022448"/>
    </source>
</evidence>
<comment type="similarity">
    <text evidence="2">Belongs to the major facilitator superfamily.</text>
</comment>
<accession>A0A4C1XAB3</accession>
<dbReference type="SUPFAM" id="SSF103473">
    <property type="entry name" value="MFS general substrate transporter"/>
    <property type="match status" value="1"/>
</dbReference>
<protein>
    <submittedName>
        <fullName evidence="8">Synaptic vesicle glycoprotein 2B</fullName>
    </submittedName>
</protein>
<dbReference type="Proteomes" id="UP000299102">
    <property type="component" value="Unassembled WGS sequence"/>
</dbReference>
<feature type="transmembrane region" description="Helical" evidence="7">
    <location>
        <begin position="303"/>
        <end position="323"/>
    </location>
</feature>
<comment type="subcellular location">
    <subcellularLocation>
        <location evidence="1">Membrane</location>
        <topology evidence="1">Multi-pass membrane protein</topology>
    </subcellularLocation>
</comment>
<proteinExistence type="inferred from homology"/>
<dbReference type="InterPro" id="IPR036259">
    <property type="entry name" value="MFS_trans_sf"/>
</dbReference>
<keyword evidence="6 7" id="KW-0472">Membrane</keyword>
<keyword evidence="5 7" id="KW-1133">Transmembrane helix</keyword>
<dbReference type="AlphaFoldDB" id="A0A4C1XAB3"/>
<keyword evidence="3" id="KW-0813">Transport</keyword>
<evidence type="ECO:0000256" key="7">
    <source>
        <dbReference type="SAM" id="Phobius"/>
    </source>
</evidence>
<dbReference type="PANTHER" id="PTHR23511">
    <property type="entry name" value="SYNAPTIC VESICLE GLYCOPROTEIN 2"/>
    <property type="match status" value="1"/>
</dbReference>
<dbReference type="GO" id="GO:0022857">
    <property type="term" value="F:transmembrane transporter activity"/>
    <property type="evidence" value="ECO:0007669"/>
    <property type="project" value="InterPro"/>
</dbReference>
<dbReference type="OrthoDB" id="433512at2759"/>
<comment type="caution">
    <text evidence="8">The sequence shown here is derived from an EMBL/GenBank/DDBJ whole genome shotgun (WGS) entry which is preliminary data.</text>
</comment>
<evidence type="ECO:0000256" key="6">
    <source>
        <dbReference type="ARBA" id="ARBA00023136"/>
    </source>
</evidence>
<dbReference type="EMBL" id="BGZK01000772">
    <property type="protein sequence ID" value="GBP59852.1"/>
    <property type="molecule type" value="Genomic_DNA"/>
</dbReference>
<evidence type="ECO:0000313" key="9">
    <source>
        <dbReference type="Proteomes" id="UP000299102"/>
    </source>
</evidence>
<feature type="transmembrane region" description="Helical" evidence="7">
    <location>
        <begin position="261"/>
        <end position="283"/>
    </location>
</feature>
<dbReference type="STRING" id="151549.A0A4C1XAB3"/>
<evidence type="ECO:0000256" key="5">
    <source>
        <dbReference type="ARBA" id="ARBA00022989"/>
    </source>
</evidence>
<reference evidence="8 9" key="1">
    <citation type="journal article" date="2019" name="Commun. Biol.">
        <title>The bagworm genome reveals a unique fibroin gene that provides high tensile strength.</title>
        <authorList>
            <person name="Kono N."/>
            <person name="Nakamura H."/>
            <person name="Ohtoshi R."/>
            <person name="Tomita M."/>
            <person name="Numata K."/>
            <person name="Arakawa K."/>
        </authorList>
    </citation>
    <scope>NUCLEOTIDE SEQUENCE [LARGE SCALE GENOMIC DNA]</scope>
</reference>
<dbReference type="PANTHER" id="PTHR23511:SF35">
    <property type="entry name" value="MAJOR FACILITATOR SUPERFAMILY (MFS) PROFILE DOMAIN-CONTAINING PROTEIN"/>
    <property type="match status" value="1"/>
</dbReference>
<evidence type="ECO:0000256" key="1">
    <source>
        <dbReference type="ARBA" id="ARBA00004141"/>
    </source>
</evidence>
<feature type="transmembrane region" description="Helical" evidence="7">
    <location>
        <begin position="226"/>
        <end position="249"/>
    </location>
</feature>
<dbReference type="Gene3D" id="1.20.1250.20">
    <property type="entry name" value="MFS general substrate transporter like domains"/>
    <property type="match status" value="1"/>
</dbReference>
<keyword evidence="4 7" id="KW-0812">Transmembrane</keyword>
<keyword evidence="9" id="KW-1185">Reference proteome</keyword>
<evidence type="ECO:0000313" key="8">
    <source>
        <dbReference type="EMBL" id="GBP59852.1"/>
    </source>
</evidence>
<evidence type="ECO:0000256" key="2">
    <source>
        <dbReference type="ARBA" id="ARBA00008335"/>
    </source>
</evidence>
<feature type="transmembrane region" description="Helical" evidence="7">
    <location>
        <begin position="203"/>
        <end position="220"/>
    </location>
</feature>
<dbReference type="Pfam" id="PF00083">
    <property type="entry name" value="Sugar_tr"/>
    <property type="match status" value="1"/>
</dbReference>
<organism evidence="8 9">
    <name type="scientific">Eumeta variegata</name>
    <name type="common">Bagworm moth</name>
    <name type="synonym">Eumeta japonica</name>
    <dbReference type="NCBI Taxonomy" id="151549"/>
    <lineage>
        <taxon>Eukaryota</taxon>
        <taxon>Metazoa</taxon>
        <taxon>Ecdysozoa</taxon>
        <taxon>Arthropoda</taxon>
        <taxon>Hexapoda</taxon>
        <taxon>Insecta</taxon>
        <taxon>Pterygota</taxon>
        <taxon>Neoptera</taxon>
        <taxon>Endopterygota</taxon>
        <taxon>Lepidoptera</taxon>
        <taxon>Glossata</taxon>
        <taxon>Ditrysia</taxon>
        <taxon>Tineoidea</taxon>
        <taxon>Psychidae</taxon>
        <taxon>Oiketicinae</taxon>
        <taxon>Eumeta</taxon>
    </lineage>
</organism>